<dbReference type="EMBL" id="JACXIY010000014">
    <property type="protein sequence ID" value="MBD2869281.1"/>
    <property type="molecule type" value="Genomic_DNA"/>
</dbReference>
<sequence>MNHQPRLVGEDAPYRPAEIGLQLKERLVSGLNERLHRFRVHRIEIIARAERYFLGNLAFPASENDIIPGHRGRPALSL</sequence>
<evidence type="ECO:0000313" key="1">
    <source>
        <dbReference type="EMBL" id="MBD2869281.1"/>
    </source>
</evidence>
<dbReference type="Proteomes" id="UP000632125">
    <property type="component" value="Unassembled WGS sequence"/>
</dbReference>
<proteinExistence type="predicted"/>
<evidence type="ECO:0000313" key="2">
    <source>
        <dbReference type="Proteomes" id="UP000632125"/>
    </source>
</evidence>
<organism evidence="1 2">
    <name type="scientific">Paenibacillus arenilitoris</name>
    <dbReference type="NCBI Taxonomy" id="2772299"/>
    <lineage>
        <taxon>Bacteria</taxon>
        <taxon>Bacillati</taxon>
        <taxon>Bacillota</taxon>
        <taxon>Bacilli</taxon>
        <taxon>Bacillales</taxon>
        <taxon>Paenibacillaceae</taxon>
        <taxon>Paenibacillus</taxon>
    </lineage>
</organism>
<name>A0A927H5A6_9BACL</name>
<comment type="caution">
    <text evidence="1">The sequence shown here is derived from an EMBL/GenBank/DDBJ whole genome shotgun (WGS) entry which is preliminary data.</text>
</comment>
<protein>
    <submittedName>
        <fullName evidence="1">Uncharacterized protein</fullName>
    </submittedName>
</protein>
<dbReference type="AlphaFoldDB" id="A0A927H5A6"/>
<accession>A0A927H5A6</accession>
<keyword evidence="2" id="KW-1185">Reference proteome</keyword>
<dbReference type="RefSeq" id="WP_190861254.1">
    <property type="nucleotide sequence ID" value="NZ_JACXIY010000014.1"/>
</dbReference>
<gene>
    <name evidence="1" type="ORF">IDH41_11895</name>
</gene>
<reference evidence="1" key="1">
    <citation type="submission" date="2020-09" db="EMBL/GenBank/DDBJ databases">
        <title>A novel bacterium of genus Paenibacillus, isolated from South China Sea.</title>
        <authorList>
            <person name="Huang H."/>
            <person name="Mo K."/>
            <person name="Hu Y."/>
        </authorList>
    </citation>
    <scope>NUCLEOTIDE SEQUENCE</scope>
    <source>
        <strain evidence="1">IB182493</strain>
    </source>
</reference>